<organism evidence="2 3">
    <name type="scientific">Trichinella nativa</name>
    <dbReference type="NCBI Taxonomy" id="6335"/>
    <lineage>
        <taxon>Eukaryota</taxon>
        <taxon>Metazoa</taxon>
        <taxon>Ecdysozoa</taxon>
        <taxon>Nematoda</taxon>
        <taxon>Enoplea</taxon>
        <taxon>Dorylaimia</taxon>
        <taxon>Trichinellida</taxon>
        <taxon>Trichinellidae</taxon>
        <taxon>Trichinella</taxon>
    </lineage>
</organism>
<feature type="compositionally biased region" description="Basic residues" evidence="1">
    <location>
        <begin position="57"/>
        <end position="75"/>
    </location>
</feature>
<evidence type="ECO:0000256" key="1">
    <source>
        <dbReference type="SAM" id="MobiDB-lite"/>
    </source>
</evidence>
<comment type="caution">
    <text evidence="2">The sequence shown here is derived from an EMBL/GenBank/DDBJ whole genome shotgun (WGS) entry which is preliminary data.</text>
</comment>
<dbReference type="EMBL" id="JYDW01000014">
    <property type="protein sequence ID" value="KRZ61838.1"/>
    <property type="molecule type" value="Genomic_DNA"/>
</dbReference>
<keyword evidence="3" id="KW-1185">Reference proteome</keyword>
<feature type="region of interest" description="Disordered" evidence="1">
    <location>
        <begin position="26"/>
        <end position="91"/>
    </location>
</feature>
<dbReference type="Proteomes" id="UP000054721">
    <property type="component" value="Unassembled WGS sequence"/>
</dbReference>
<name>A0A0V1LRV5_9BILA</name>
<evidence type="ECO:0000313" key="3">
    <source>
        <dbReference type="Proteomes" id="UP000054721"/>
    </source>
</evidence>
<accession>A0A0V1LRV5</accession>
<sequence>MKQNVALRTLNTYQFTGLVRPVKVSRAADRTVPRPTPTRGPNHRAIRPGGGGSWTQSRRKRTLSRGAFRRGKNLKRGVSGDPAAGIDVPYR</sequence>
<reference evidence="2 3" key="1">
    <citation type="submission" date="2015-05" db="EMBL/GenBank/DDBJ databases">
        <title>Evolution of Trichinella species and genotypes.</title>
        <authorList>
            <person name="Korhonen P.K."/>
            <person name="Edoardo P."/>
            <person name="Giuseppe L.R."/>
            <person name="Gasser R.B."/>
        </authorList>
    </citation>
    <scope>NUCLEOTIDE SEQUENCE [LARGE SCALE GENOMIC DNA]</scope>
    <source>
        <strain evidence="2">ISS10</strain>
    </source>
</reference>
<dbReference type="AlphaFoldDB" id="A0A0V1LRV5"/>
<gene>
    <name evidence="2" type="ORF">T02_7829</name>
</gene>
<protein>
    <submittedName>
        <fullName evidence="2">Uncharacterized protein</fullName>
    </submittedName>
</protein>
<evidence type="ECO:0000313" key="2">
    <source>
        <dbReference type="EMBL" id="KRZ61838.1"/>
    </source>
</evidence>
<proteinExistence type="predicted"/>